<dbReference type="GO" id="GO:0006605">
    <property type="term" value="P:protein targeting"/>
    <property type="evidence" value="ECO:0007669"/>
    <property type="project" value="InterPro"/>
</dbReference>
<dbReference type="GO" id="GO:0043952">
    <property type="term" value="P:protein transport by the Sec complex"/>
    <property type="evidence" value="ECO:0007669"/>
    <property type="project" value="TreeGrafter"/>
</dbReference>
<keyword evidence="1" id="KW-0813">Transport</keyword>
<dbReference type="PANTHER" id="PTHR30612">
    <property type="entry name" value="SECA INNER MEMBRANE COMPONENT OF SEC PROTEIN SECRETION SYSTEM"/>
    <property type="match status" value="1"/>
</dbReference>
<dbReference type="EMBL" id="UINC01149783">
    <property type="protein sequence ID" value="SVD42464.1"/>
    <property type="molecule type" value="Genomic_DNA"/>
</dbReference>
<evidence type="ECO:0000313" key="5">
    <source>
        <dbReference type="EMBL" id="SVD42464.1"/>
    </source>
</evidence>
<dbReference type="SMART" id="SM00958">
    <property type="entry name" value="SecA_PP_bind"/>
    <property type="match status" value="1"/>
</dbReference>
<proteinExistence type="predicted"/>
<reference evidence="5" key="1">
    <citation type="submission" date="2018-05" db="EMBL/GenBank/DDBJ databases">
        <authorList>
            <person name="Lanie J.A."/>
            <person name="Ng W.-L."/>
            <person name="Kazmierczak K.M."/>
            <person name="Andrzejewski T.M."/>
            <person name="Davidsen T.M."/>
            <person name="Wayne K.J."/>
            <person name="Tettelin H."/>
            <person name="Glass J.I."/>
            <person name="Rusch D."/>
            <person name="Podicherti R."/>
            <person name="Tsui H.-C.T."/>
            <person name="Winkler M.E."/>
        </authorList>
    </citation>
    <scope>NUCLEOTIDE SEQUENCE</scope>
</reference>
<dbReference type="InterPro" id="IPR014001">
    <property type="entry name" value="Helicase_ATP-bd"/>
</dbReference>
<dbReference type="AlphaFoldDB" id="A0A382V7L7"/>
<dbReference type="PRINTS" id="PR00906">
    <property type="entry name" value="SECA"/>
</dbReference>
<name>A0A382V7L7_9ZZZZ</name>
<dbReference type="InterPro" id="IPR000185">
    <property type="entry name" value="SecA"/>
</dbReference>
<feature type="non-terminal residue" evidence="5">
    <location>
        <position position="287"/>
    </location>
</feature>
<evidence type="ECO:0000256" key="2">
    <source>
        <dbReference type="ARBA" id="ARBA00023010"/>
    </source>
</evidence>
<dbReference type="InterPro" id="IPR027417">
    <property type="entry name" value="P-loop_NTPase"/>
</dbReference>
<dbReference type="InterPro" id="IPR014018">
    <property type="entry name" value="SecA_motor_DEAD"/>
</dbReference>
<feature type="domain" description="Helicase ATP-binding" evidence="3">
    <location>
        <begin position="1"/>
        <end position="142"/>
    </location>
</feature>
<keyword evidence="2" id="KW-0811">Translocation</keyword>
<evidence type="ECO:0000259" key="3">
    <source>
        <dbReference type="PROSITE" id="PS51192"/>
    </source>
</evidence>
<dbReference type="InterPro" id="IPR036670">
    <property type="entry name" value="SecA_X-link_sf"/>
</dbReference>
<dbReference type="GO" id="GO:0017038">
    <property type="term" value="P:protein import"/>
    <property type="evidence" value="ECO:0007669"/>
    <property type="project" value="InterPro"/>
</dbReference>
<evidence type="ECO:0000256" key="1">
    <source>
        <dbReference type="ARBA" id="ARBA00022927"/>
    </source>
</evidence>
<dbReference type="SUPFAM" id="SSF81767">
    <property type="entry name" value="Pre-protein crosslinking domain of SecA"/>
    <property type="match status" value="1"/>
</dbReference>
<dbReference type="Pfam" id="PF01043">
    <property type="entry name" value="SecA_PP_bind"/>
    <property type="match status" value="1"/>
</dbReference>
<dbReference type="GO" id="GO:0031522">
    <property type="term" value="C:cell envelope Sec protein transport complex"/>
    <property type="evidence" value="ECO:0007669"/>
    <property type="project" value="TreeGrafter"/>
</dbReference>
<gene>
    <name evidence="5" type="ORF">METZ01_LOCUS395318</name>
</gene>
<dbReference type="GO" id="GO:0006886">
    <property type="term" value="P:intracellular protein transport"/>
    <property type="evidence" value="ECO:0007669"/>
    <property type="project" value="InterPro"/>
</dbReference>
<dbReference type="InterPro" id="IPR011115">
    <property type="entry name" value="SecA_DEAD"/>
</dbReference>
<dbReference type="GO" id="GO:0005524">
    <property type="term" value="F:ATP binding"/>
    <property type="evidence" value="ECO:0007669"/>
    <property type="project" value="InterPro"/>
</dbReference>
<dbReference type="CDD" id="cd17928">
    <property type="entry name" value="DEXDc_SecA"/>
    <property type="match status" value="1"/>
</dbReference>
<dbReference type="SUPFAM" id="SSF52540">
    <property type="entry name" value="P-loop containing nucleoside triphosphate hydrolases"/>
    <property type="match status" value="1"/>
</dbReference>
<dbReference type="GO" id="GO:0005829">
    <property type="term" value="C:cytosol"/>
    <property type="evidence" value="ECO:0007669"/>
    <property type="project" value="TreeGrafter"/>
</dbReference>
<dbReference type="Pfam" id="PF07517">
    <property type="entry name" value="SecA_DEAD"/>
    <property type="match status" value="1"/>
</dbReference>
<dbReference type="GO" id="GO:0005886">
    <property type="term" value="C:plasma membrane"/>
    <property type="evidence" value="ECO:0007669"/>
    <property type="project" value="TreeGrafter"/>
</dbReference>
<accession>A0A382V7L7</accession>
<dbReference type="PANTHER" id="PTHR30612:SF0">
    <property type="entry name" value="CHLOROPLAST PROTEIN-TRANSPORTING ATPASE"/>
    <property type="match status" value="1"/>
</dbReference>
<protein>
    <submittedName>
        <fullName evidence="5">Uncharacterized protein</fullName>
    </submittedName>
</protein>
<dbReference type="SMART" id="SM00957">
    <property type="entry name" value="SecA_DEAD"/>
    <property type="match status" value="1"/>
</dbReference>
<evidence type="ECO:0000259" key="4">
    <source>
        <dbReference type="PROSITE" id="PS51196"/>
    </source>
</evidence>
<organism evidence="5">
    <name type="scientific">marine metagenome</name>
    <dbReference type="NCBI Taxonomy" id="408172"/>
    <lineage>
        <taxon>unclassified sequences</taxon>
        <taxon>metagenomes</taxon>
        <taxon>ecological metagenomes</taxon>
    </lineage>
</organism>
<dbReference type="Gene3D" id="3.40.50.300">
    <property type="entry name" value="P-loop containing nucleotide triphosphate hydrolases"/>
    <property type="match status" value="2"/>
</dbReference>
<dbReference type="InterPro" id="IPR011130">
    <property type="entry name" value="SecA_preprotein_X-link_dom"/>
</dbReference>
<feature type="domain" description="SecA family profile" evidence="4">
    <location>
        <begin position="1"/>
        <end position="287"/>
    </location>
</feature>
<dbReference type="PROSITE" id="PS51192">
    <property type="entry name" value="HELICASE_ATP_BIND_1"/>
    <property type="match status" value="1"/>
</dbReference>
<sequence>GKTLVSTLPVYLNALMNKGVHVVTVNDYLAKRDSVWMGQIYNFLGLSVGCITNEMEDEIRKKNYSCDVTYGTNNEFGFDYLRDNMKYNIDQMVQRNHFFCIVDEVDSILIDEARTPLVISGATEDKSDRYFVCNKFITELEKLDYELDEKDKNVMLSEKGIDKIEKLSQTYGILKNNNFFDPQNINLVHHINQALKANLLFSKDTDYIVRNNKVEIIDEFTGRVLEGRRFSDGLHQAIEAKENVEIQSENQTLASITYQNYFRLYEKLSGMTGTALTEAEEFYDIYK</sequence>
<keyword evidence="1" id="KW-0653">Protein transport</keyword>
<feature type="non-terminal residue" evidence="5">
    <location>
        <position position="1"/>
    </location>
</feature>
<dbReference type="PROSITE" id="PS51196">
    <property type="entry name" value="SECA_MOTOR_DEAD"/>
    <property type="match status" value="1"/>
</dbReference>